<dbReference type="PANTHER" id="PTHR45819:SF3">
    <property type="entry name" value="ARF-GAP WITH GTPASE, ANK REPEAT AND PH DOMAIN-CONTAINING PROTEIN 2"/>
    <property type="match status" value="1"/>
</dbReference>
<protein>
    <submittedName>
        <fullName evidence="5">Arf-GAP with GTPase, ANK repeat and PH domain-containing protein 2</fullName>
    </submittedName>
</protein>
<dbReference type="Proteomes" id="UP001434883">
    <property type="component" value="Unassembled WGS sequence"/>
</dbReference>
<evidence type="ECO:0000256" key="2">
    <source>
        <dbReference type="ARBA" id="ARBA00023043"/>
    </source>
</evidence>
<organism evidence="5 6">
    <name type="scientific">Xenoophorus captivus</name>
    <dbReference type="NCBI Taxonomy" id="1517983"/>
    <lineage>
        <taxon>Eukaryota</taxon>
        <taxon>Metazoa</taxon>
        <taxon>Chordata</taxon>
        <taxon>Craniata</taxon>
        <taxon>Vertebrata</taxon>
        <taxon>Euteleostomi</taxon>
        <taxon>Actinopterygii</taxon>
        <taxon>Neopterygii</taxon>
        <taxon>Teleostei</taxon>
        <taxon>Neoteleostei</taxon>
        <taxon>Acanthomorphata</taxon>
        <taxon>Ovalentaria</taxon>
        <taxon>Atherinomorphae</taxon>
        <taxon>Cyprinodontiformes</taxon>
        <taxon>Goodeidae</taxon>
        <taxon>Xenoophorus</taxon>
    </lineage>
</organism>
<evidence type="ECO:0000313" key="5">
    <source>
        <dbReference type="EMBL" id="MEQ2219786.1"/>
    </source>
</evidence>
<name>A0ABV0SIW8_9TELE</name>
<dbReference type="PROSITE" id="PS50003">
    <property type="entry name" value="PH_DOMAIN"/>
    <property type="match status" value="1"/>
</dbReference>
<keyword evidence="1" id="KW-0479">Metal-binding</keyword>
<evidence type="ECO:0000256" key="1">
    <source>
        <dbReference type="ARBA" id="ARBA00022771"/>
    </source>
</evidence>
<dbReference type="Pfam" id="PF00169">
    <property type="entry name" value="PH"/>
    <property type="match status" value="1"/>
</dbReference>
<evidence type="ECO:0000313" key="6">
    <source>
        <dbReference type="Proteomes" id="UP001434883"/>
    </source>
</evidence>
<keyword evidence="1" id="KW-0862">Zinc</keyword>
<evidence type="ECO:0000259" key="4">
    <source>
        <dbReference type="PROSITE" id="PS50003"/>
    </source>
</evidence>
<dbReference type="InterPro" id="IPR051282">
    <property type="entry name" value="Arf-GAP_GTPase_ANK_PH"/>
</dbReference>
<proteinExistence type="predicted"/>
<dbReference type="Gene3D" id="2.30.29.30">
    <property type="entry name" value="Pleckstrin-homology domain (PH domain)/Phosphotyrosine-binding domain (PTB)"/>
    <property type="match status" value="1"/>
</dbReference>
<dbReference type="PANTHER" id="PTHR45819">
    <property type="entry name" value="CENTAURIN-GAMMA-1A"/>
    <property type="match status" value="1"/>
</dbReference>
<accession>A0ABV0SIW8</accession>
<reference evidence="5 6" key="1">
    <citation type="submission" date="2021-06" db="EMBL/GenBank/DDBJ databases">
        <authorList>
            <person name="Palmer J.M."/>
        </authorList>
    </citation>
    <scope>NUCLEOTIDE SEQUENCE [LARGE SCALE GENOMIC DNA]</scope>
    <source>
        <strain evidence="5 6">XC_2019</strain>
        <tissue evidence="5">Muscle</tissue>
    </source>
</reference>
<evidence type="ECO:0000256" key="3">
    <source>
        <dbReference type="SAM" id="MobiDB-lite"/>
    </source>
</evidence>
<comment type="caution">
    <text evidence="5">The sequence shown here is derived from an EMBL/GenBank/DDBJ whole genome shotgun (WGS) entry which is preliminary data.</text>
</comment>
<dbReference type="InterPro" id="IPR001849">
    <property type="entry name" value="PH_domain"/>
</dbReference>
<dbReference type="SUPFAM" id="SSF50729">
    <property type="entry name" value="PH domain-like"/>
    <property type="match status" value="1"/>
</dbReference>
<dbReference type="EMBL" id="JAHRIN010081121">
    <property type="protein sequence ID" value="MEQ2219786.1"/>
    <property type="molecule type" value="Genomic_DNA"/>
</dbReference>
<feature type="non-terminal residue" evidence="5">
    <location>
        <position position="1"/>
    </location>
</feature>
<dbReference type="InterPro" id="IPR011993">
    <property type="entry name" value="PH-like_dom_sf"/>
</dbReference>
<feature type="region of interest" description="Disordered" evidence="3">
    <location>
        <begin position="1"/>
        <end position="45"/>
    </location>
</feature>
<feature type="domain" description="PH" evidence="4">
    <location>
        <begin position="71"/>
        <end position="103"/>
    </location>
</feature>
<keyword evidence="2" id="KW-0040">ANK repeat</keyword>
<gene>
    <name evidence="5" type="primary">AGAP2</name>
    <name evidence="5" type="ORF">XENOCAPTIV_023921</name>
</gene>
<sequence length="158" mass="17788">GLEVTAGTFAGKDPGQASPMSDRKKNRRKKSMNQKGDAAAGQAEAKRKMWKLKSFGSLRNINKTEEENADFIIVSFTGQTWHFEAPSLEERDSWVTAIESQILASLQSCESGRNKVKSMATYKPVSYSIKELYHTKKVQFTSNYSFQFGQNSTPAHRR</sequence>
<keyword evidence="1" id="KW-0863">Zinc-finger</keyword>
<keyword evidence="6" id="KW-1185">Reference proteome</keyword>